<keyword evidence="3" id="KW-0998">Cell outer membrane</keyword>
<proteinExistence type="predicted"/>
<dbReference type="InterPro" id="IPR011042">
    <property type="entry name" value="6-blade_b-propeller_TolB-like"/>
</dbReference>
<dbReference type="SUPFAM" id="SSF48452">
    <property type="entry name" value="TPR-like"/>
    <property type="match status" value="1"/>
</dbReference>
<dbReference type="KEGG" id="fsn:GS03_02288"/>
<protein>
    <recommendedName>
        <fullName evidence="6">OmpA-like domain-containing protein</fullName>
    </recommendedName>
</protein>
<dbReference type="PANTHER" id="PTHR30329:SF21">
    <property type="entry name" value="LIPOPROTEIN YIAD-RELATED"/>
    <property type="match status" value="1"/>
</dbReference>
<keyword evidence="8" id="KW-1185">Reference proteome</keyword>
<evidence type="ECO:0000256" key="1">
    <source>
        <dbReference type="ARBA" id="ARBA00004442"/>
    </source>
</evidence>
<feature type="repeat" description="TPR" evidence="4">
    <location>
        <begin position="57"/>
        <end position="90"/>
    </location>
</feature>
<dbReference type="Proteomes" id="UP000296862">
    <property type="component" value="Chromosome"/>
</dbReference>
<dbReference type="Pfam" id="PF07676">
    <property type="entry name" value="PD40"/>
    <property type="match status" value="3"/>
</dbReference>
<organism evidence="7 8">
    <name type="scientific">Flavobacterium sangjuense</name>
    <dbReference type="NCBI Taxonomy" id="2518177"/>
    <lineage>
        <taxon>Bacteria</taxon>
        <taxon>Pseudomonadati</taxon>
        <taxon>Bacteroidota</taxon>
        <taxon>Flavobacteriia</taxon>
        <taxon>Flavobacteriales</taxon>
        <taxon>Flavobacteriaceae</taxon>
        <taxon>Flavobacterium</taxon>
    </lineage>
</organism>
<name>A0A4P7PUX5_9FLAO</name>
<evidence type="ECO:0000256" key="3">
    <source>
        <dbReference type="ARBA" id="ARBA00023237"/>
    </source>
</evidence>
<dbReference type="Gene3D" id="1.25.40.10">
    <property type="entry name" value="Tetratricopeptide repeat domain"/>
    <property type="match status" value="1"/>
</dbReference>
<dbReference type="Pfam" id="PF13620">
    <property type="entry name" value="CarboxypepD_reg"/>
    <property type="match status" value="1"/>
</dbReference>
<sequence length="649" mass="73311">MKNKITYLVLLAITCVNGYSQVIGKTEARGNKEYAKYAYIDAIKTYERIYEKGYKSPDMLLKIGNAYYFNAELEKANKWYAELYATNPDQEPEFYYRHAQTLKAVKENDKSDAMMAAFVQKKGGDARAKIFAKNKNYLAEIKKNSGRYKIENAGINSKYSDYGTAYMGTKVVFSSARDTGNFSKRIHTWTGQYFTNLYDSPISEDGSLGAVAKFGKKLNTKYHEDTPTFTKDGKTVYFTRNNYLEKRGYDAGKVTLLKIYKATVDKDGQWNNITPLPFNSDSYQTAHPTLSPDEKTLYFVSDMPGTRGQSDLFKVKINEDGSFGNTENLGDAINTEGRETYPFISDDNELYFASDGQPGLGGLDIYITKIPKDGSTNFKEVLNVGEEANSPKDDFAFIINFKTKKGFLSSNRDGGQGSDDIYKFVETKPIWCEQILFGVITDEDTKAVLPNTKLQLFDDNFNKIKEATSDAEGKYEFTEVECGKKYYVRASHEDYTTKEVPVTIGKETGKTELNIELKSEGCKVKIGDDLADCFKINIIYFDLDKWNIRPDAAIDLAKLLDVLEQNPSMKINIRSHTDSRASDKYNDVLSKNRAKSTKDWLIKNGIAATRLTSEGLGERELVNKCADDVPCTEAEHQLNRRSEFIITAL</sequence>
<dbReference type="Gene3D" id="2.60.40.1120">
    <property type="entry name" value="Carboxypeptidase-like, regulatory domain"/>
    <property type="match status" value="1"/>
</dbReference>
<dbReference type="InterPro" id="IPR011990">
    <property type="entry name" value="TPR-like_helical_dom_sf"/>
</dbReference>
<dbReference type="InterPro" id="IPR008969">
    <property type="entry name" value="CarboxyPept-like_regulatory"/>
</dbReference>
<dbReference type="GO" id="GO:0009279">
    <property type="term" value="C:cell outer membrane"/>
    <property type="evidence" value="ECO:0007669"/>
    <property type="project" value="UniProtKB-SubCell"/>
</dbReference>
<gene>
    <name evidence="7" type="ORF">GS03_02288</name>
</gene>
<dbReference type="RefSeq" id="WP_136152668.1">
    <property type="nucleotide sequence ID" value="NZ_CP038810.1"/>
</dbReference>
<dbReference type="SUPFAM" id="SSF82171">
    <property type="entry name" value="DPP6 N-terminal domain-like"/>
    <property type="match status" value="1"/>
</dbReference>
<evidence type="ECO:0000313" key="8">
    <source>
        <dbReference type="Proteomes" id="UP000296862"/>
    </source>
</evidence>
<evidence type="ECO:0000256" key="5">
    <source>
        <dbReference type="PROSITE-ProRule" id="PRU00473"/>
    </source>
</evidence>
<dbReference type="PRINTS" id="PR01021">
    <property type="entry name" value="OMPADOMAIN"/>
</dbReference>
<dbReference type="EMBL" id="CP038810">
    <property type="protein sequence ID" value="QBZ98777.1"/>
    <property type="molecule type" value="Genomic_DNA"/>
</dbReference>
<keyword evidence="4" id="KW-0802">TPR repeat</keyword>
<evidence type="ECO:0000313" key="7">
    <source>
        <dbReference type="EMBL" id="QBZ98777.1"/>
    </source>
</evidence>
<dbReference type="SUPFAM" id="SSF103088">
    <property type="entry name" value="OmpA-like"/>
    <property type="match status" value="1"/>
</dbReference>
<dbReference type="InterPro" id="IPR006664">
    <property type="entry name" value="OMP_bac"/>
</dbReference>
<dbReference type="CDD" id="cd07185">
    <property type="entry name" value="OmpA_C-like"/>
    <property type="match status" value="1"/>
</dbReference>
<accession>A0A4P7PUX5</accession>
<evidence type="ECO:0000256" key="2">
    <source>
        <dbReference type="ARBA" id="ARBA00023136"/>
    </source>
</evidence>
<dbReference type="PROSITE" id="PS51123">
    <property type="entry name" value="OMPA_2"/>
    <property type="match status" value="1"/>
</dbReference>
<keyword evidence="2 5" id="KW-0472">Membrane</keyword>
<dbReference type="InterPro" id="IPR036737">
    <property type="entry name" value="OmpA-like_sf"/>
</dbReference>
<evidence type="ECO:0000259" key="6">
    <source>
        <dbReference type="PROSITE" id="PS51123"/>
    </source>
</evidence>
<dbReference type="AlphaFoldDB" id="A0A4P7PUX5"/>
<dbReference type="OrthoDB" id="9809364at2"/>
<comment type="subcellular location">
    <subcellularLocation>
        <location evidence="1">Cell outer membrane</location>
    </subcellularLocation>
</comment>
<dbReference type="Pfam" id="PF00691">
    <property type="entry name" value="OmpA"/>
    <property type="match status" value="1"/>
</dbReference>
<feature type="domain" description="OmpA-like" evidence="6">
    <location>
        <begin position="528"/>
        <end position="649"/>
    </location>
</feature>
<dbReference type="PANTHER" id="PTHR30329">
    <property type="entry name" value="STATOR ELEMENT OF FLAGELLAR MOTOR COMPLEX"/>
    <property type="match status" value="1"/>
</dbReference>
<dbReference type="InterPro" id="IPR050330">
    <property type="entry name" value="Bact_OuterMem_StrucFunc"/>
</dbReference>
<dbReference type="Gene3D" id="3.30.1330.60">
    <property type="entry name" value="OmpA-like domain"/>
    <property type="match status" value="1"/>
</dbReference>
<dbReference type="InterPro" id="IPR006665">
    <property type="entry name" value="OmpA-like"/>
</dbReference>
<reference evidence="7 8" key="1">
    <citation type="submission" date="2019-04" db="EMBL/GenBank/DDBJ databases">
        <title>Flavobacterium sp. GS03.</title>
        <authorList>
            <person name="Kim H."/>
        </authorList>
    </citation>
    <scope>NUCLEOTIDE SEQUENCE [LARGE SCALE GENOMIC DNA]</scope>
    <source>
        <strain evidence="7 8">GS03</strain>
    </source>
</reference>
<evidence type="ECO:0000256" key="4">
    <source>
        <dbReference type="PROSITE-ProRule" id="PRU00339"/>
    </source>
</evidence>
<dbReference type="SUPFAM" id="SSF49464">
    <property type="entry name" value="Carboxypeptidase regulatory domain-like"/>
    <property type="match status" value="1"/>
</dbReference>
<dbReference type="InterPro" id="IPR011659">
    <property type="entry name" value="WD40"/>
</dbReference>
<dbReference type="InterPro" id="IPR019734">
    <property type="entry name" value="TPR_rpt"/>
</dbReference>
<dbReference type="PROSITE" id="PS50005">
    <property type="entry name" value="TPR"/>
    <property type="match status" value="1"/>
</dbReference>
<dbReference type="Gene3D" id="2.120.10.30">
    <property type="entry name" value="TolB, C-terminal domain"/>
    <property type="match status" value="1"/>
</dbReference>